<dbReference type="Proteomes" id="UP001628179">
    <property type="component" value="Unassembled WGS sequence"/>
</dbReference>
<feature type="domain" description="DUF8035" evidence="2">
    <location>
        <begin position="419"/>
        <end position="471"/>
    </location>
</feature>
<evidence type="ECO:0000259" key="2">
    <source>
        <dbReference type="Pfam" id="PF26118"/>
    </source>
</evidence>
<feature type="compositionally biased region" description="Basic and acidic residues" evidence="1">
    <location>
        <begin position="96"/>
        <end position="127"/>
    </location>
</feature>
<proteinExistence type="predicted"/>
<gene>
    <name evidence="3" type="ORF">MFIFM68171_01860</name>
</gene>
<dbReference type="RefSeq" id="XP_070913383.1">
    <property type="nucleotide sequence ID" value="XM_071057282.1"/>
</dbReference>
<accession>A0ABQ0G1M6</accession>
<organism evidence="3 4">
    <name type="scientific">Madurella fahalii</name>
    <dbReference type="NCBI Taxonomy" id="1157608"/>
    <lineage>
        <taxon>Eukaryota</taxon>
        <taxon>Fungi</taxon>
        <taxon>Dikarya</taxon>
        <taxon>Ascomycota</taxon>
        <taxon>Pezizomycotina</taxon>
        <taxon>Sordariomycetes</taxon>
        <taxon>Sordariomycetidae</taxon>
        <taxon>Sordariales</taxon>
        <taxon>Sordariales incertae sedis</taxon>
        <taxon>Madurella</taxon>
    </lineage>
</organism>
<dbReference type="GeneID" id="98172605"/>
<evidence type="ECO:0000313" key="4">
    <source>
        <dbReference type="Proteomes" id="UP001628179"/>
    </source>
</evidence>
<name>A0ABQ0G1M6_9PEZI</name>
<evidence type="ECO:0000256" key="1">
    <source>
        <dbReference type="SAM" id="MobiDB-lite"/>
    </source>
</evidence>
<reference evidence="3 4" key="1">
    <citation type="submission" date="2024-09" db="EMBL/GenBank/DDBJ databases">
        <title>Itraconazole resistance in Madurella fahalii resulting from another homologue of gene encoding cytochrome P450 14-alpha sterol demethylase (CYP51).</title>
        <authorList>
            <person name="Yoshioka I."/>
            <person name="Fahal A.H."/>
            <person name="Kaneko S."/>
            <person name="Yaguchi T."/>
        </authorList>
    </citation>
    <scope>NUCLEOTIDE SEQUENCE [LARGE SCALE GENOMIC DNA]</scope>
    <source>
        <strain evidence="3 4">IFM 68171</strain>
    </source>
</reference>
<feature type="region of interest" description="Disordered" evidence="1">
    <location>
        <begin position="46"/>
        <end position="168"/>
    </location>
</feature>
<feature type="compositionally biased region" description="Pro residues" evidence="1">
    <location>
        <begin position="156"/>
        <end position="166"/>
    </location>
</feature>
<evidence type="ECO:0000313" key="3">
    <source>
        <dbReference type="EMBL" id="GAB1311650.1"/>
    </source>
</evidence>
<feature type="compositionally biased region" description="Basic and acidic residues" evidence="1">
    <location>
        <begin position="140"/>
        <end position="154"/>
    </location>
</feature>
<feature type="compositionally biased region" description="Basic and acidic residues" evidence="1">
    <location>
        <begin position="61"/>
        <end position="72"/>
    </location>
</feature>
<feature type="compositionally biased region" description="Basic and acidic residues" evidence="1">
    <location>
        <begin position="80"/>
        <end position="89"/>
    </location>
</feature>
<dbReference type="InterPro" id="IPR058348">
    <property type="entry name" value="DUF8035"/>
</dbReference>
<dbReference type="EMBL" id="BAAFSV010000001">
    <property type="protein sequence ID" value="GAB1311650.1"/>
    <property type="molecule type" value="Genomic_DNA"/>
</dbReference>
<keyword evidence="4" id="KW-1185">Reference proteome</keyword>
<comment type="caution">
    <text evidence="3">The sequence shown here is derived from an EMBL/GenBank/DDBJ whole genome shotgun (WGS) entry which is preliminary data.</text>
</comment>
<dbReference type="Pfam" id="PF26118">
    <property type="entry name" value="DUF8035"/>
    <property type="match status" value="1"/>
</dbReference>
<sequence>MSKSRVEFGESEYIREVPRRAPPVREYDDIDVRIRERERDRVPHFLREENRRPEPGPLVLRQREIETVERPRQRSPSPVYRERIVERARSVSPGRRRFDEDVRIRRVVREQSRGPGPERIRFVEPSRSRSRSRSSSPSSVRERIRIVERKEERGPSPAPPPPPPVIKGPTIEREVITHYRDIDHGMVVARPPSPPPPPVRHRDTEIDIYTSRGETEVDIRKHAHPVNRGRSVSRERVSRRQMWSDDVLVEADRKHLHVDIERRRSLSRGRRAHSAAPPRIDYDDEAYEIVDQVTARGKMGEAWNGKTKDWAIIDVPPGTERVRMDGAGGGAAEVTWSKYSGSRRAKFIPERDEKSSVVSASTSVSEARGRDREQRLSVQIIDKDGRGPSRDRGVEIEKVVDRRIAVRSGSNPPPPRRNNMWTEVSKDLVIREAILEMGYEFEETDQHYYIIDFLAHDDVVRLVDLSERIRSARKERAREIQWEREWRDDWDHRNHHHHHKHRISVDRLDDERIVEREVIYDSRHPGRVYRH</sequence>
<protein>
    <submittedName>
        <fullName evidence="3">Glutamic acid rich protein</fullName>
    </submittedName>
</protein>